<proteinExistence type="predicted"/>
<evidence type="ECO:0000313" key="1">
    <source>
        <dbReference type="EMBL" id="KAJ0175712.1"/>
    </source>
</evidence>
<dbReference type="Proteomes" id="UP000824533">
    <property type="component" value="Linkage Group LG15"/>
</dbReference>
<dbReference type="EMBL" id="CM034401">
    <property type="protein sequence ID" value="KAJ0175712.1"/>
    <property type="molecule type" value="Genomic_DNA"/>
</dbReference>
<keyword evidence="2" id="KW-1185">Reference proteome</keyword>
<evidence type="ECO:0000313" key="2">
    <source>
        <dbReference type="Proteomes" id="UP000824533"/>
    </source>
</evidence>
<accession>A0ACC1CVT6</accession>
<sequence length="112" mass="12878">MMKFKKMLFSLALEFDVAESLSVDEYYGAKGVCVRPDYRGLGIAQEFLRLRRLICKERNMPFTSAWMTAFGTQKAAARDGWKSVFELDLEKFGQQVDAVFKNTPPTFKFMIA</sequence>
<reference evidence="1 2" key="1">
    <citation type="journal article" date="2021" name="Front. Genet.">
        <title>Chromosome-Level Genome Assembly Reveals Significant Gene Expansion in the Toll and IMD Signaling Pathways of Dendrolimus kikuchii.</title>
        <authorList>
            <person name="Zhou J."/>
            <person name="Wu P."/>
            <person name="Xiong Z."/>
            <person name="Liu N."/>
            <person name="Zhao N."/>
            <person name="Ji M."/>
            <person name="Qiu Y."/>
            <person name="Yang B."/>
        </authorList>
    </citation>
    <scope>NUCLEOTIDE SEQUENCE [LARGE SCALE GENOMIC DNA]</scope>
    <source>
        <strain evidence="1">Ann1</strain>
    </source>
</reference>
<organism evidence="1 2">
    <name type="scientific">Dendrolimus kikuchii</name>
    <dbReference type="NCBI Taxonomy" id="765133"/>
    <lineage>
        <taxon>Eukaryota</taxon>
        <taxon>Metazoa</taxon>
        <taxon>Ecdysozoa</taxon>
        <taxon>Arthropoda</taxon>
        <taxon>Hexapoda</taxon>
        <taxon>Insecta</taxon>
        <taxon>Pterygota</taxon>
        <taxon>Neoptera</taxon>
        <taxon>Endopterygota</taxon>
        <taxon>Lepidoptera</taxon>
        <taxon>Glossata</taxon>
        <taxon>Ditrysia</taxon>
        <taxon>Bombycoidea</taxon>
        <taxon>Lasiocampidae</taxon>
        <taxon>Dendrolimus</taxon>
    </lineage>
</organism>
<protein>
    <submittedName>
        <fullName evidence="1">Uncharacterized protein</fullName>
    </submittedName>
</protein>
<comment type="caution">
    <text evidence="1">The sequence shown here is derived from an EMBL/GenBank/DDBJ whole genome shotgun (WGS) entry which is preliminary data.</text>
</comment>
<gene>
    <name evidence="1" type="ORF">K1T71_008871</name>
</gene>
<name>A0ACC1CVT6_9NEOP</name>